<keyword evidence="4 10" id="KW-0479">Metal-binding</keyword>
<accession>A0A0G4HXT3</accession>
<organism evidence="12">
    <name type="scientific">Chromera velia CCMP2878</name>
    <dbReference type="NCBI Taxonomy" id="1169474"/>
    <lineage>
        <taxon>Eukaryota</taxon>
        <taxon>Sar</taxon>
        <taxon>Alveolata</taxon>
        <taxon>Colpodellida</taxon>
        <taxon>Chromeraceae</taxon>
        <taxon>Chromera</taxon>
    </lineage>
</organism>
<name>A0A0G4HXT3_9ALVE</name>
<dbReference type="PhylomeDB" id="A0A0G4HXT3"/>
<evidence type="ECO:0000256" key="1">
    <source>
        <dbReference type="ARBA" id="ARBA00005162"/>
    </source>
</evidence>
<keyword evidence="7 10" id="KW-0408">Iron</keyword>
<dbReference type="CDD" id="cd07250">
    <property type="entry name" value="HPPD_C_like"/>
    <property type="match status" value="1"/>
</dbReference>
<evidence type="ECO:0000256" key="5">
    <source>
        <dbReference type="ARBA" id="ARBA00022737"/>
    </source>
</evidence>
<evidence type="ECO:0000256" key="6">
    <source>
        <dbReference type="ARBA" id="ARBA00022878"/>
    </source>
</evidence>
<keyword evidence="8" id="KW-0585">Phenylalanine catabolism</keyword>
<dbReference type="PROSITE" id="PS51819">
    <property type="entry name" value="VOC"/>
    <property type="match status" value="2"/>
</dbReference>
<evidence type="ECO:0000256" key="4">
    <source>
        <dbReference type="ARBA" id="ARBA00022723"/>
    </source>
</evidence>
<keyword evidence="6" id="KW-0828">Tyrosine catabolism</keyword>
<dbReference type="FunFam" id="3.10.180.10:FF:000001">
    <property type="entry name" value="4-hydroxyphenylpyruvate dioxygenase"/>
    <property type="match status" value="1"/>
</dbReference>
<sequence length="415" mass="45893">MKAVVARSFANALPRLAAPLACRAQAVVQTRFHRSGPSPSELPPKLFAAKDDHVPLDGIDHIEIYCSNAKQSAHWYQTVMGFQPVAYSGLETGNKSTASHVMQQGNIRIVLTAPLHAASDIGAHVSKHGDGVKHVALSVSDSRKAFAETVKRGAEIAFEPREFQDEQGVIVESGIKAYGDTVKKFVERKSYNGVFAPGFRPAFPSVKSDAFPPVGLQVIDHMVANVGWGEMAQWCQWYEKILGFANLVSFDDKDISTEYTSLMSKVMTNGSGFVKFPVNEPAHGRKKSQIEEYLDFYHGPGIQHIAVATPDIIKTVSELRSRGCEFLYVPGTYYDTVEDRVGKIEEDLSVLKELGILVDADDKGYMLQIFTKPVGDRPTLFFEIIQRKGSQSFGKGNFKSLFEAIEEEQRKRGTL</sequence>
<protein>
    <recommendedName>
        <fullName evidence="3 9">4-hydroxyphenylpyruvate dioxygenase</fullName>
    </recommendedName>
</protein>
<evidence type="ECO:0000256" key="3">
    <source>
        <dbReference type="ARBA" id="ARBA00013222"/>
    </source>
</evidence>
<feature type="binding site" evidence="10">
    <location>
        <position position="304"/>
    </location>
    <ligand>
        <name>Fe cation</name>
        <dbReference type="ChEBI" id="CHEBI:24875"/>
    </ligand>
</feature>
<dbReference type="InterPro" id="IPR029068">
    <property type="entry name" value="Glyas_Bleomycin-R_OHBP_Dase"/>
</dbReference>
<dbReference type="NCBIfam" id="TIGR01263">
    <property type="entry name" value="4HPPD"/>
    <property type="match status" value="1"/>
</dbReference>
<feature type="domain" description="VOC" evidence="11">
    <location>
        <begin position="58"/>
        <end position="188"/>
    </location>
</feature>
<evidence type="ECO:0000256" key="10">
    <source>
        <dbReference type="PIRSR" id="PIRSR009283-1"/>
    </source>
</evidence>
<feature type="domain" description="VOC" evidence="11">
    <location>
        <begin position="218"/>
        <end position="372"/>
    </location>
</feature>
<dbReference type="PIRSF" id="PIRSF009283">
    <property type="entry name" value="HPP_dOase"/>
    <property type="match status" value="1"/>
</dbReference>
<keyword evidence="5" id="KW-0677">Repeat</keyword>
<dbReference type="GO" id="GO:0046872">
    <property type="term" value="F:metal ion binding"/>
    <property type="evidence" value="ECO:0007669"/>
    <property type="project" value="UniProtKB-KW"/>
</dbReference>
<dbReference type="PANTHER" id="PTHR11959:SF1">
    <property type="entry name" value="4-HYDROXYPHENYLPYRUVATE DIOXYGENASE"/>
    <property type="match status" value="1"/>
</dbReference>
<comment type="cofactor">
    <cofactor evidence="10">
        <name>Fe cation</name>
        <dbReference type="ChEBI" id="CHEBI:24875"/>
    </cofactor>
    <text evidence="10">Binds 1 Fe cation per subunit.</text>
</comment>
<dbReference type="GO" id="GO:0006559">
    <property type="term" value="P:L-phenylalanine catabolic process"/>
    <property type="evidence" value="ECO:0007669"/>
    <property type="project" value="UniProtKB-KW"/>
</dbReference>
<comment type="similarity">
    <text evidence="2 9">Belongs to the 4HPPD family.</text>
</comment>
<gene>
    <name evidence="12" type="ORF">Cvel_9339</name>
</gene>
<proteinExistence type="inferred from homology"/>
<dbReference type="EMBL" id="CDMZ01004301">
    <property type="protein sequence ID" value="CEM49323.1"/>
    <property type="molecule type" value="Genomic_DNA"/>
</dbReference>
<dbReference type="AlphaFoldDB" id="A0A0G4HXT3"/>
<dbReference type="InterPro" id="IPR037523">
    <property type="entry name" value="VOC_core"/>
</dbReference>
<dbReference type="GO" id="GO:0003868">
    <property type="term" value="F:4-hydroxyphenylpyruvate dioxygenase activity"/>
    <property type="evidence" value="ECO:0007669"/>
    <property type="project" value="InterPro"/>
</dbReference>
<evidence type="ECO:0000256" key="7">
    <source>
        <dbReference type="ARBA" id="ARBA00023004"/>
    </source>
</evidence>
<dbReference type="PANTHER" id="PTHR11959">
    <property type="entry name" value="4-HYDROXYPHENYLPYRUVATE DIOXYGENASE"/>
    <property type="match status" value="1"/>
</dbReference>
<dbReference type="SUPFAM" id="SSF54593">
    <property type="entry name" value="Glyoxalase/Bleomycin resistance protein/Dihydroxybiphenyl dioxygenase"/>
    <property type="match status" value="1"/>
</dbReference>
<evidence type="ECO:0000259" key="11">
    <source>
        <dbReference type="PROSITE" id="PS51819"/>
    </source>
</evidence>
<dbReference type="InterPro" id="IPR041736">
    <property type="entry name" value="4OHPhenylPyrv_dOase_N"/>
</dbReference>
<dbReference type="GO" id="GO:0006572">
    <property type="term" value="P:L-tyrosine catabolic process"/>
    <property type="evidence" value="ECO:0007669"/>
    <property type="project" value="UniProtKB-KW"/>
</dbReference>
<dbReference type="InterPro" id="IPR004360">
    <property type="entry name" value="Glyas_Fos-R_dOase_dom"/>
</dbReference>
<reference evidence="12" key="1">
    <citation type="submission" date="2014-11" db="EMBL/GenBank/DDBJ databases">
        <authorList>
            <person name="Otto D Thomas"/>
            <person name="Naeem Raeece"/>
        </authorList>
    </citation>
    <scope>NUCLEOTIDE SEQUENCE</scope>
</reference>
<comment type="pathway">
    <text evidence="1">Amino-acid degradation; L-phenylalanine degradation; acetoacetate and fumarate from L-phenylalanine: step 3/6.</text>
</comment>
<evidence type="ECO:0000256" key="9">
    <source>
        <dbReference type="PIRNR" id="PIRNR009283"/>
    </source>
</evidence>
<dbReference type="CDD" id="cd08342">
    <property type="entry name" value="HPPD_N_like"/>
    <property type="match status" value="1"/>
</dbReference>
<feature type="binding site" evidence="10">
    <location>
        <position position="383"/>
    </location>
    <ligand>
        <name>Fe cation</name>
        <dbReference type="ChEBI" id="CHEBI:24875"/>
    </ligand>
</feature>
<dbReference type="InterPro" id="IPR041735">
    <property type="entry name" value="4OHPhenylPyrv_dOase_C"/>
</dbReference>
<evidence type="ECO:0000256" key="8">
    <source>
        <dbReference type="ARBA" id="ARBA00023232"/>
    </source>
</evidence>
<dbReference type="InterPro" id="IPR005956">
    <property type="entry name" value="4OHPhenylPyrv_dOase"/>
</dbReference>
<evidence type="ECO:0000256" key="2">
    <source>
        <dbReference type="ARBA" id="ARBA00005877"/>
    </source>
</evidence>
<feature type="binding site" evidence="10">
    <location>
        <position position="221"/>
    </location>
    <ligand>
        <name>Fe cation</name>
        <dbReference type="ChEBI" id="CHEBI:24875"/>
    </ligand>
</feature>
<dbReference type="Pfam" id="PF00903">
    <property type="entry name" value="Glyoxalase"/>
    <property type="match status" value="2"/>
</dbReference>
<evidence type="ECO:0000313" key="12">
    <source>
        <dbReference type="EMBL" id="CEM49323.1"/>
    </source>
</evidence>
<dbReference type="VEuPathDB" id="CryptoDB:Cvel_9339"/>
<dbReference type="Gene3D" id="3.10.180.10">
    <property type="entry name" value="2,3-Dihydroxybiphenyl 1,2-Dioxygenase, domain 1"/>
    <property type="match status" value="2"/>
</dbReference>